<accession>A0A0J6WZK8</accession>
<evidence type="ECO:0000313" key="6">
    <source>
        <dbReference type="Proteomes" id="UP000036503"/>
    </source>
</evidence>
<dbReference type="Proteomes" id="UP000036503">
    <property type="component" value="Unassembled WGS sequence"/>
</dbReference>
<protein>
    <submittedName>
        <fullName evidence="5">Polysaccharide deacetylase</fullName>
    </submittedName>
</protein>
<dbReference type="SUPFAM" id="SSF88713">
    <property type="entry name" value="Glycoside hydrolase/deacetylase"/>
    <property type="match status" value="1"/>
</dbReference>
<comment type="subcellular location">
    <subcellularLocation>
        <location evidence="1">Secreted</location>
    </subcellularLocation>
</comment>
<dbReference type="InParanoid" id="A0A0J6WZK8"/>
<name>A0A0J6WZK8_9FIRM</name>
<dbReference type="PROSITE" id="PS51677">
    <property type="entry name" value="NODB"/>
    <property type="match status" value="1"/>
</dbReference>
<dbReference type="PANTHER" id="PTHR34216:SF3">
    <property type="entry name" value="POLY-BETA-1,6-N-ACETYL-D-GLUCOSAMINE N-DEACETYLASE"/>
    <property type="match status" value="1"/>
</dbReference>
<evidence type="ECO:0000256" key="3">
    <source>
        <dbReference type="SAM" id="SignalP"/>
    </source>
</evidence>
<feature type="domain" description="NodB homology" evidence="4">
    <location>
        <begin position="106"/>
        <end position="270"/>
    </location>
</feature>
<dbReference type="AlphaFoldDB" id="A0A0J6WZK8"/>
<dbReference type="GO" id="GO:0005576">
    <property type="term" value="C:extracellular region"/>
    <property type="evidence" value="ECO:0007669"/>
    <property type="project" value="UniProtKB-SubCell"/>
</dbReference>
<evidence type="ECO:0000256" key="2">
    <source>
        <dbReference type="ARBA" id="ARBA00022729"/>
    </source>
</evidence>
<dbReference type="EMBL" id="LEKT01000007">
    <property type="protein sequence ID" value="KMO87322.1"/>
    <property type="molecule type" value="Genomic_DNA"/>
</dbReference>
<dbReference type="InterPro" id="IPR011330">
    <property type="entry name" value="Glyco_hydro/deAcase_b/a-brl"/>
</dbReference>
<dbReference type="GO" id="GO:0005975">
    <property type="term" value="P:carbohydrate metabolic process"/>
    <property type="evidence" value="ECO:0007669"/>
    <property type="project" value="InterPro"/>
</dbReference>
<dbReference type="GO" id="GO:0016810">
    <property type="term" value="F:hydrolase activity, acting on carbon-nitrogen (but not peptide) bonds"/>
    <property type="evidence" value="ECO:0007669"/>
    <property type="project" value="InterPro"/>
</dbReference>
<dbReference type="PROSITE" id="PS51257">
    <property type="entry name" value="PROKAR_LIPOPROTEIN"/>
    <property type="match status" value="1"/>
</dbReference>
<dbReference type="Gene3D" id="3.20.20.370">
    <property type="entry name" value="Glycoside hydrolase/deacetylase"/>
    <property type="match status" value="1"/>
</dbReference>
<dbReference type="STRING" id="39029.BSR42_12200"/>
<evidence type="ECO:0000313" key="5">
    <source>
        <dbReference type="EMBL" id="KMO87322.1"/>
    </source>
</evidence>
<organism evidence="5 6">
    <name type="scientific">Megasphaera cerevisiae DSM 20462</name>
    <dbReference type="NCBI Taxonomy" id="1122219"/>
    <lineage>
        <taxon>Bacteria</taxon>
        <taxon>Bacillati</taxon>
        <taxon>Bacillota</taxon>
        <taxon>Negativicutes</taxon>
        <taxon>Veillonellales</taxon>
        <taxon>Veillonellaceae</taxon>
        <taxon>Megasphaera</taxon>
    </lineage>
</organism>
<evidence type="ECO:0000256" key="1">
    <source>
        <dbReference type="ARBA" id="ARBA00004613"/>
    </source>
</evidence>
<proteinExistence type="predicted"/>
<dbReference type="InterPro" id="IPR051398">
    <property type="entry name" value="Polysacch_Deacetylase"/>
</dbReference>
<dbReference type="PATRIC" id="fig|1122219.3.peg.2750"/>
<comment type="caution">
    <text evidence="5">The sequence shown here is derived from an EMBL/GenBank/DDBJ whole genome shotgun (WGS) entry which is preliminary data.</text>
</comment>
<gene>
    <name evidence="5" type="ORF">AB840_03275</name>
</gene>
<evidence type="ECO:0000259" key="4">
    <source>
        <dbReference type="PROSITE" id="PS51677"/>
    </source>
</evidence>
<dbReference type="RefSeq" id="WP_048513480.1">
    <property type="nucleotide sequence ID" value="NZ_FUXD01000005.1"/>
</dbReference>
<dbReference type="InterPro" id="IPR002509">
    <property type="entry name" value="NODB_dom"/>
</dbReference>
<dbReference type="Pfam" id="PF01522">
    <property type="entry name" value="Polysacc_deac_1"/>
    <property type="match status" value="1"/>
</dbReference>
<feature type="chain" id="PRO_5030008873" evidence="3">
    <location>
        <begin position="29"/>
        <end position="270"/>
    </location>
</feature>
<dbReference type="OrthoDB" id="9778320at2"/>
<feature type="signal peptide" evidence="3">
    <location>
        <begin position="1"/>
        <end position="28"/>
    </location>
</feature>
<dbReference type="PANTHER" id="PTHR34216">
    <property type="match status" value="1"/>
</dbReference>
<sequence length="270" mass="30418">MRIWKLACMVLFCCVFLAGCGTSEKETAAEKAPAAEPQAQVEMAVPKKGIPVLMYHMVGDVPDNDAVLLESHFREQMKFLKDKGFHPISLQQLYEYMAHGKPVPVRPVVLTFDDGYPDTYSIVMPVMKEYGFKCTVFIPAYDADQGTRLTWAQIKEMQASGMDIASHGYHHERLTEMTGTTLQDELQKSQDELKQQLGITNEFFCYPYGGDNAAAEAAMKKFGIKMAFTMNPGWAKQGDNPYAVKRIWIGNAVDIGNFEQRVTTEQYAQR</sequence>
<keyword evidence="6" id="KW-1185">Reference proteome</keyword>
<dbReference type="CDD" id="cd10918">
    <property type="entry name" value="CE4_NodB_like_5s_6s"/>
    <property type="match status" value="1"/>
</dbReference>
<keyword evidence="2 3" id="KW-0732">Signal</keyword>
<reference evidence="5 6" key="1">
    <citation type="submission" date="2015-06" db="EMBL/GenBank/DDBJ databases">
        <title>Draft genome sequence of beer spoilage bacterium Megasphaera cerevisiae type strain 20462.</title>
        <authorList>
            <person name="Kutumbaka K."/>
            <person name="Pasmowitz J."/>
            <person name="Mategko J."/>
            <person name="Reyes D."/>
            <person name="Friedrich A."/>
            <person name="Han S."/>
            <person name="Martens-Habbena W."/>
            <person name="Neal-McKinney J."/>
            <person name="Janagama H.K."/>
            <person name="Nadala C."/>
            <person name="Samadpour M."/>
        </authorList>
    </citation>
    <scope>NUCLEOTIDE SEQUENCE [LARGE SCALE GENOMIC DNA]</scope>
    <source>
        <strain evidence="5 6">DSM 20462</strain>
    </source>
</reference>